<evidence type="ECO:0000313" key="6">
    <source>
        <dbReference type="Proteomes" id="UP000006069"/>
    </source>
</evidence>
<sequence length="218" mass="24424">MNEHNPCLKEKEPDRPRFVTLSHVCKNFGALNVFDDVHISFEHGRVHALMGASGSGKTTLMRLLAGIEKPDAGHIEGMSGLKRSAVFQEDRLCENLSVAVNIRMPHTGLKGQDKQRFLQRCENLLRAMGMDETLTRPIHELSGGMKRRVALARAVLADADVFFFDEPLKGLDEKTEQRVMTAIVPLLAGKTVFWATHREGELRYFSSPSLTRIEDIGK</sequence>
<dbReference type="HOGENOM" id="CLU_000604_1_22_11"/>
<dbReference type="Pfam" id="PF00005">
    <property type="entry name" value="ABC_tran"/>
    <property type="match status" value="1"/>
</dbReference>
<keyword evidence="1" id="KW-0813">Transport</keyword>
<dbReference type="AlphaFoldDB" id="K0YMT1"/>
<keyword evidence="6" id="KW-1185">Reference proteome</keyword>
<dbReference type="PANTHER" id="PTHR42788:SF13">
    <property type="entry name" value="ALIPHATIC SULFONATES IMPORT ATP-BINDING PROTEIN SSUB"/>
    <property type="match status" value="1"/>
</dbReference>
<dbReference type="SMART" id="SM00382">
    <property type="entry name" value="AAA"/>
    <property type="match status" value="1"/>
</dbReference>
<dbReference type="InterPro" id="IPR003593">
    <property type="entry name" value="AAA+_ATPase"/>
</dbReference>
<evidence type="ECO:0000256" key="2">
    <source>
        <dbReference type="ARBA" id="ARBA00022741"/>
    </source>
</evidence>
<evidence type="ECO:0000313" key="5">
    <source>
        <dbReference type="EMBL" id="EJZ84578.1"/>
    </source>
</evidence>
<comment type="caution">
    <text evidence="5">The sequence shown here is derived from an EMBL/GenBank/DDBJ whole genome shotgun (WGS) entry which is preliminary data.</text>
</comment>
<dbReference type="InParanoid" id="K0YMT1"/>
<feature type="domain" description="ABC transporter" evidence="4">
    <location>
        <begin position="19"/>
        <end position="218"/>
    </location>
</feature>
<evidence type="ECO:0000259" key="4">
    <source>
        <dbReference type="PROSITE" id="PS50893"/>
    </source>
</evidence>
<dbReference type="InterPro" id="IPR003439">
    <property type="entry name" value="ABC_transporter-like_ATP-bd"/>
</dbReference>
<proteinExistence type="predicted"/>
<dbReference type="InterPro" id="IPR017871">
    <property type="entry name" value="ABC_transporter-like_CS"/>
</dbReference>
<protein>
    <recommendedName>
        <fullName evidence="4">ABC transporter domain-containing protein</fullName>
    </recommendedName>
</protein>
<dbReference type="OrthoDB" id="6198786at2"/>
<accession>K0YMT1</accession>
<keyword evidence="3" id="KW-0067">ATP-binding</keyword>
<dbReference type="PANTHER" id="PTHR42788">
    <property type="entry name" value="TAURINE IMPORT ATP-BINDING PROTEIN-RELATED"/>
    <property type="match status" value="1"/>
</dbReference>
<organism evidence="5 6">
    <name type="scientific">Slackia piriformis YIT 12062</name>
    <dbReference type="NCBI Taxonomy" id="742818"/>
    <lineage>
        <taxon>Bacteria</taxon>
        <taxon>Bacillati</taxon>
        <taxon>Actinomycetota</taxon>
        <taxon>Coriobacteriia</taxon>
        <taxon>Eggerthellales</taxon>
        <taxon>Eggerthellaceae</taxon>
        <taxon>Slackia</taxon>
    </lineage>
</organism>
<dbReference type="GO" id="GO:0016887">
    <property type="term" value="F:ATP hydrolysis activity"/>
    <property type="evidence" value="ECO:0007669"/>
    <property type="project" value="InterPro"/>
</dbReference>
<dbReference type="SUPFAM" id="SSF52540">
    <property type="entry name" value="P-loop containing nucleoside triphosphate hydrolases"/>
    <property type="match status" value="1"/>
</dbReference>
<name>K0YMT1_9ACTN</name>
<keyword evidence="2" id="KW-0547">Nucleotide-binding</keyword>
<gene>
    <name evidence="5" type="ORF">HMPREF9451_00181</name>
</gene>
<dbReference type="PROSITE" id="PS00211">
    <property type="entry name" value="ABC_TRANSPORTER_1"/>
    <property type="match status" value="1"/>
</dbReference>
<dbReference type="RefSeq" id="WP_009138418.1">
    <property type="nucleotide sequence ID" value="NZ_JH815198.1"/>
</dbReference>
<dbReference type="EMBL" id="ADMD01000001">
    <property type="protein sequence ID" value="EJZ84578.1"/>
    <property type="molecule type" value="Genomic_DNA"/>
</dbReference>
<dbReference type="GO" id="GO:0005524">
    <property type="term" value="F:ATP binding"/>
    <property type="evidence" value="ECO:0007669"/>
    <property type="project" value="UniProtKB-KW"/>
</dbReference>
<dbReference type="InterPro" id="IPR027417">
    <property type="entry name" value="P-loop_NTPase"/>
</dbReference>
<dbReference type="PATRIC" id="fig|742818.3.peg.204"/>
<dbReference type="Proteomes" id="UP000006069">
    <property type="component" value="Unassembled WGS sequence"/>
</dbReference>
<dbReference type="InterPro" id="IPR050166">
    <property type="entry name" value="ABC_transporter_ATP-bind"/>
</dbReference>
<evidence type="ECO:0000256" key="3">
    <source>
        <dbReference type="ARBA" id="ARBA00022840"/>
    </source>
</evidence>
<reference evidence="5 6" key="1">
    <citation type="submission" date="2012-08" db="EMBL/GenBank/DDBJ databases">
        <title>The Genome Sequence of Slackia piriformis YIT 12062.</title>
        <authorList>
            <consortium name="The Broad Institute Genome Sequencing Platform"/>
            <person name="Earl A."/>
            <person name="Ward D."/>
            <person name="Feldgarden M."/>
            <person name="Gevers D."/>
            <person name="Morotomi M."/>
            <person name="Walker B."/>
            <person name="Young S.K."/>
            <person name="Zeng Q."/>
            <person name="Gargeya S."/>
            <person name="Fitzgerald M."/>
            <person name="Haas B."/>
            <person name="Abouelleil A."/>
            <person name="Alvarado L."/>
            <person name="Arachchi H.M."/>
            <person name="Berlin A.M."/>
            <person name="Chapman S.B."/>
            <person name="Goldberg J."/>
            <person name="Griggs A."/>
            <person name="Gujja S."/>
            <person name="Hansen M."/>
            <person name="Howarth C."/>
            <person name="Imamovic A."/>
            <person name="Larimer J."/>
            <person name="McCowen C."/>
            <person name="Montmayeur A."/>
            <person name="Murphy C."/>
            <person name="Neiman D."/>
            <person name="Pearson M."/>
            <person name="Priest M."/>
            <person name="Roberts A."/>
            <person name="Saif S."/>
            <person name="Shea T."/>
            <person name="Sisk P."/>
            <person name="Sykes S."/>
            <person name="Wortman J."/>
            <person name="Nusbaum C."/>
            <person name="Birren B."/>
        </authorList>
    </citation>
    <scope>NUCLEOTIDE SEQUENCE [LARGE SCALE GENOMIC DNA]</scope>
    <source>
        <strain evidence="5 6">YIT 12062</strain>
    </source>
</reference>
<dbReference type="eggNOG" id="COG1116">
    <property type="taxonomic scope" value="Bacteria"/>
</dbReference>
<dbReference type="PROSITE" id="PS50893">
    <property type="entry name" value="ABC_TRANSPORTER_2"/>
    <property type="match status" value="1"/>
</dbReference>
<evidence type="ECO:0000256" key="1">
    <source>
        <dbReference type="ARBA" id="ARBA00022448"/>
    </source>
</evidence>
<dbReference type="Gene3D" id="3.40.50.300">
    <property type="entry name" value="P-loop containing nucleotide triphosphate hydrolases"/>
    <property type="match status" value="1"/>
</dbReference>